<evidence type="ECO:0000313" key="1">
    <source>
        <dbReference type="EMBL" id="KAK2186163.1"/>
    </source>
</evidence>
<accession>A0AAD9P0Y5</accession>
<protein>
    <submittedName>
        <fullName evidence="1">Uncharacterized protein</fullName>
    </submittedName>
</protein>
<gene>
    <name evidence="1" type="ORF">NP493_212g05008</name>
</gene>
<reference evidence="1" key="1">
    <citation type="journal article" date="2023" name="Mol. Biol. Evol.">
        <title>Third-Generation Sequencing Reveals the Adaptive Role of the Epigenome in Three Deep-Sea Polychaetes.</title>
        <authorList>
            <person name="Perez M."/>
            <person name="Aroh O."/>
            <person name="Sun Y."/>
            <person name="Lan Y."/>
            <person name="Juniper S.K."/>
            <person name="Young C.R."/>
            <person name="Angers B."/>
            <person name="Qian P.Y."/>
        </authorList>
    </citation>
    <scope>NUCLEOTIDE SEQUENCE</scope>
    <source>
        <strain evidence="1">R07B-5</strain>
    </source>
</reference>
<proteinExistence type="predicted"/>
<keyword evidence="2" id="KW-1185">Reference proteome</keyword>
<dbReference type="Proteomes" id="UP001209878">
    <property type="component" value="Unassembled WGS sequence"/>
</dbReference>
<evidence type="ECO:0000313" key="2">
    <source>
        <dbReference type="Proteomes" id="UP001209878"/>
    </source>
</evidence>
<comment type="caution">
    <text evidence="1">The sequence shown here is derived from an EMBL/GenBank/DDBJ whole genome shotgun (WGS) entry which is preliminary data.</text>
</comment>
<organism evidence="1 2">
    <name type="scientific">Ridgeia piscesae</name>
    <name type="common">Tubeworm</name>
    <dbReference type="NCBI Taxonomy" id="27915"/>
    <lineage>
        <taxon>Eukaryota</taxon>
        <taxon>Metazoa</taxon>
        <taxon>Spiralia</taxon>
        <taxon>Lophotrochozoa</taxon>
        <taxon>Annelida</taxon>
        <taxon>Polychaeta</taxon>
        <taxon>Sedentaria</taxon>
        <taxon>Canalipalpata</taxon>
        <taxon>Sabellida</taxon>
        <taxon>Siboglinidae</taxon>
        <taxon>Ridgeia</taxon>
    </lineage>
</organism>
<name>A0AAD9P0Y5_RIDPI</name>
<sequence length="82" mass="9182">MSSLFLPYPRSFGRIRPFISLSIAKTIATALVSSRLDYCNSLLYNTANKDIAKLQRVQNCLASVVTRSPHFSRSVPLLKSLH</sequence>
<dbReference type="EMBL" id="JAODUO010000211">
    <property type="protein sequence ID" value="KAK2186163.1"/>
    <property type="molecule type" value="Genomic_DNA"/>
</dbReference>
<dbReference type="AlphaFoldDB" id="A0AAD9P0Y5"/>